<evidence type="ECO:0000256" key="3">
    <source>
        <dbReference type="ARBA" id="ARBA00013080"/>
    </source>
</evidence>
<evidence type="ECO:0000256" key="7">
    <source>
        <dbReference type="ARBA" id="ARBA00051712"/>
    </source>
</evidence>
<evidence type="ECO:0000256" key="2">
    <source>
        <dbReference type="ARBA" id="ARBA00010219"/>
    </source>
</evidence>
<dbReference type="SUPFAM" id="SSF54506">
    <property type="entry name" value="Diaminopimelate epimerase-like"/>
    <property type="match status" value="2"/>
</dbReference>
<keyword evidence="4" id="KW-0028">Amino-acid biosynthesis</keyword>
<proteinExistence type="inferred from homology"/>
<evidence type="ECO:0000256" key="6">
    <source>
        <dbReference type="ARBA" id="ARBA00023235"/>
    </source>
</evidence>
<comment type="similarity">
    <text evidence="2">Belongs to the diaminopimelate epimerase family.</text>
</comment>
<evidence type="ECO:0000256" key="1">
    <source>
        <dbReference type="ARBA" id="ARBA00005196"/>
    </source>
</evidence>
<feature type="non-terminal residue" evidence="8">
    <location>
        <position position="263"/>
    </location>
</feature>
<comment type="catalytic activity">
    <reaction evidence="7">
        <text>(2S,6S)-2,6-diaminopimelate = meso-2,6-diaminopimelate</text>
        <dbReference type="Rhea" id="RHEA:15393"/>
        <dbReference type="ChEBI" id="CHEBI:57609"/>
        <dbReference type="ChEBI" id="CHEBI:57791"/>
        <dbReference type="EC" id="5.1.1.7"/>
    </reaction>
</comment>
<dbReference type="GO" id="GO:0008837">
    <property type="term" value="F:diaminopimelate epimerase activity"/>
    <property type="evidence" value="ECO:0007669"/>
    <property type="project" value="UniProtKB-EC"/>
</dbReference>
<name>X1PTX2_9ZZZZ</name>
<accession>X1PTX2</accession>
<gene>
    <name evidence="8" type="ORF">S06H3_42922</name>
</gene>
<sequence>EKGEKMKFAKLQATGNDFIFIDADEEHNWSPLAKAMCHRHLGIGADGLIVLLPSKVADLRMRLYNPDGSEAEACGNGLRCLARYAIDRGLVDARELVVETLGGVRKVRPYENLIQVDMGKPKFKADEIPILIEEELDIILDYPIIVQGKKLLLTCLSMGNPHAVCFLDEPIANFPLAELGPVMENHPLFPDRINFEVANVLSRKPTEKLEKIEARVWERGVGETLSCGTGACAVAVAARLHDRVAGDVDIILPGGVLTVDWDG</sequence>
<comment type="pathway">
    <text evidence="1">Amino-acid biosynthesis; L-lysine biosynthesis via DAP pathway; DL-2,6-diaminopimelate from LL-2,6-diaminopimelate: step 1/1.</text>
</comment>
<evidence type="ECO:0000256" key="4">
    <source>
        <dbReference type="ARBA" id="ARBA00022605"/>
    </source>
</evidence>
<dbReference type="PANTHER" id="PTHR31689">
    <property type="entry name" value="DIAMINOPIMELATE EPIMERASE, CHLOROPLASTIC"/>
    <property type="match status" value="1"/>
</dbReference>
<protein>
    <recommendedName>
        <fullName evidence="3">diaminopimelate epimerase</fullName>
        <ecNumber evidence="3">5.1.1.7</ecNumber>
    </recommendedName>
</protein>
<dbReference type="UniPathway" id="UPA00034">
    <property type="reaction ID" value="UER00025"/>
</dbReference>
<dbReference type="InterPro" id="IPR001653">
    <property type="entry name" value="DAP_epimerase_DapF"/>
</dbReference>
<comment type="caution">
    <text evidence="8">The sequence shown here is derived from an EMBL/GenBank/DDBJ whole genome shotgun (WGS) entry which is preliminary data.</text>
</comment>
<evidence type="ECO:0000256" key="5">
    <source>
        <dbReference type="ARBA" id="ARBA00023154"/>
    </source>
</evidence>
<dbReference type="EMBL" id="BARV01026579">
    <property type="protein sequence ID" value="GAI42540.1"/>
    <property type="molecule type" value="Genomic_DNA"/>
</dbReference>
<evidence type="ECO:0000313" key="8">
    <source>
        <dbReference type="EMBL" id="GAI42540.1"/>
    </source>
</evidence>
<dbReference type="GO" id="GO:0005829">
    <property type="term" value="C:cytosol"/>
    <property type="evidence" value="ECO:0007669"/>
    <property type="project" value="TreeGrafter"/>
</dbReference>
<dbReference type="AlphaFoldDB" id="X1PTX2"/>
<dbReference type="PROSITE" id="PS01326">
    <property type="entry name" value="DAP_EPIMERASE"/>
    <property type="match status" value="1"/>
</dbReference>
<organism evidence="8">
    <name type="scientific">marine sediment metagenome</name>
    <dbReference type="NCBI Taxonomy" id="412755"/>
    <lineage>
        <taxon>unclassified sequences</taxon>
        <taxon>metagenomes</taxon>
        <taxon>ecological metagenomes</taxon>
    </lineage>
</organism>
<dbReference type="HAMAP" id="MF_00197">
    <property type="entry name" value="DAP_epimerase"/>
    <property type="match status" value="1"/>
</dbReference>
<dbReference type="EC" id="5.1.1.7" evidence="3"/>
<dbReference type="GO" id="GO:0009089">
    <property type="term" value="P:lysine biosynthetic process via diaminopimelate"/>
    <property type="evidence" value="ECO:0007669"/>
    <property type="project" value="UniProtKB-UniPathway"/>
</dbReference>
<keyword evidence="5" id="KW-0457">Lysine biosynthesis</keyword>
<feature type="non-terminal residue" evidence="8">
    <location>
        <position position="1"/>
    </location>
</feature>
<dbReference type="InterPro" id="IPR018510">
    <property type="entry name" value="DAP_epimerase_AS"/>
</dbReference>
<dbReference type="Pfam" id="PF01678">
    <property type="entry name" value="DAP_epimerase"/>
    <property type="match status" value="2"/>
</dbReference>
<reference evidence="8" key="1">
    <citation type="journal article" date="2014" name="Front. Microbiol.">
        <title>High frequency of phylogenetically diverse reductive dehalogenase-homologous genes in deep subseafloor sedimentary metagenomes.</title>
        <authorList>
            <person name="Kawai M."/>
            <person name="Futagami T."/>
            <person name="Toyoda A."/>
            <person name="Takaki Y."/>
            <person name="Nishi S."/>
            <person name="Hori S."/>
            <person name="Arai W."/>
            <person name="Tsubouchi T."/>
            <person name="Morono Y."/>
            <person name="Uchiyama I."/>
            <person name="Ito T."/>
            <person name="Fujiyama A."/>
            <person name="Inagaki F."/>
            <person name="Takami H."/>
        </authorList>
    </citation>
    <scope>NUCLEOTIDE SEQUENCE</scope>
    <source>
        <strain evidence="8">Expedition CK06-06</strain>
    </source>
</reference>
<dbReference type="Gene3D" id="3.10.310.10">
    <property type="entry name" value="Diaminopimelate Epimerase, Chain A, domain 1"/>
    <property type="match status" value="2"/>
</dbReference>
<dbReference type="PANTHER" id="PTHR31689:SF0">
    <property type="entry name" value="DIAMINOPIMELATE EPIMERASE"/>
    <property type="match status" value="1"/>
</dbReference>
<keyword evidence="6" id="KW-0413">Isomerase</keyword>
<dbReference type="NCBIfam" id="TIGR00652">
    <property type="entry name" value="DapF"/>
    <property type="match status" value="1"/>
</dbReference>